<feature type="compositionally biased region" description="Polar residues" evidence="1">
    <location>
        <begin position="65"/>
        <end position="84"/>
    </location>
</feature>
<organism evidence="2 3">
    <name type="scientific">Dunaliella salina</name>
    <name type="common">Green alga</name>
    <name type="synonym">Protococcus salinus</name>
    <dbReference type="NCBI Taxonomy" id="3046"/>
    <lineage>
        <taxon>Eukaryota</taxon>
        <taxon>Viridiplantae</taxon>
        <taxon>Chlorophyta</taxon>
        <taxon>core chlorophytes</taxon>
        <taxon>Chlorophyceae</taxon>
        <taxon>CS clade</taxon>
        <taxon>Chlamydomonadales</taxon>
        <taxon>Dunaliellaceae</taxon>
        <taxon>Dunaliella</taxon>
    </lineage>
</organism>
<evidence type="ECO:0000313" key="2">
    <source>
        <dbReference type="EMBL" id="KAF5831298.1"/>
    </source>
</evidence>
<evidence type="ECO:0008006" key="4">
    <source>
        <dbReference type="Google" id="ProtNLM"/>
    </source>
</evidence>
<evidence type="ECO:0000313" key="3">
    <source>
        <dbReference type="Proteomes" id="UP000815325"/>
    </source>
</evidence>
<gene>
    <name evidence="2" type="ORF">DUNSADRAFT_13327</name>
</gene>
<keyword evidence="3" id="KW-1185">Reference proteome</keyword>
<proteinExistence type="predicted"/>
<dbReference type="EMBL" id="MU069959">
    <property type="protein sequence ID" value="KAF5831298.1"/>
    <property type="molecule type" value="Genomic_DNA"/>
</dbReference>
<name>A0ABQ7G9M3_DUNSA</name>
<accession>A0ABQ7G9M3</accession>
<sequence length="169" mass="18741">MLTEFSVTNDWYVLVAPPVAFNGPRFATSYLLGDVSFAECFDFDATQPSKIHLVPRGQPKETPHEQASNNHLQQTATSPQSQAKQAGRREPVVLDGPPLITSSSINSYECDGGRLVVLDAICERDLGFWKDVSDPVIGYYGPGAKPEIMRFTIDVQHPRLLSTRILSHR</sequence>
<reference evidence="2" key="1">
    <citation type="submission" date="2017-08" db="EMBL/GenBank/DDBJ databases">
        <authorList>
            <person name="Polle J.E."/>
            <person name="Barry K."/>
            <person name="Cushman J."/>
            <person name="Schmutz J."/>
            <person name="Tran D."/>
            <person name="Hathwaick L.T."/>
            <person name="Yim W.C."/>
            <person name="Jenkins J."/>
            <person name="Mckie-Krisberg Z.M."/>
            <person name="Prochnik S."/>
            <person name="Lindquist E."/>
            <person name="Dockter R.B."/>
            <person name="Adam C."/>
            <person name="Molina H."/>
            <person name="Bunkerborg J."/>
            <person name="Jin E."/>
            <person name="Buchheim M."/>
            <person name="Magnuson J."/>
        </authorList>
    </citation>
    <scope>NUCLEOTIDE SEQUENCE</scope>
    <source>
        <strain evidence="2">CCAP 19/18</strain>
    </source>
</reference>
<comment type="caution">
    <text evidence="2">The sequence shown here is derived from an EMBL/GenBank/DDBJ whole genome shotgun (WGS) entry which is preliminary data.</text>
</comment>
<feature type="region of interest" description="Disordered" evidence="1">
    <location>
        <begin position="53"/>
        <end position="91"/>
    </location>
</feature>
<protein>
    <recommendedName>
        <fullName evidence="4">Encoded protein</fullName>
    </recommendedName>
</protein>
<dbReference type="Proteomes" id="UP000815325">
    <property type="component" value="Unassembled WGS sequence"/>
</dbReference>
<evidence type="ECO:0000256" key="1">
    <source>
        <dbReference type="SAM" id="MobiDB-lite"/>
    </source>
</evidence>